<evidence type="ECO:0000256" key="2">
    <source>
        <dbReference type="ARBA" id="ARBA00004585"/>
    </source>
</evidence>
<proteinExistence type="inferred from homology"/>
<evidence type="ECO:0000313" key="22">
    <source>
        <dbReference type="Proteomes" id="UP000326759"/>
    </source>
</evidence>
<keyword evidence="9 19" id="KW-0812">Transmembrane</keyword>
<keyword evidence="7" id="KW-0962">Peroxisome biogenesis</keyword>
<feature type="domain" description="RING-type" evidence="20">
    <location>
        <begin position="220"/>
        <end position="258"/>
    </location>
</feature>
<name>A0A5N5T4N7_9CRUS</name>
<dbReference type="Pfam" id="PF04757">
    <property type="entry name" value="Pex2_Pex12"/>
    <property type="match status" value="1"/>
</dbReference>
<dbReference type="SUPFAM" id="SSF57850">
    <property type="entry name" value="RING/U-box"/>
    <property type="match status" value="1"/>
</dbReference>
<protein>
    <recommendedName>
        <fullName evidence="5">RING-type E3 ubiquitin transferase</fullName>
        <ecNumber evidence="5">2.3.2.27</ecNumber>
    </recommendedName>
</protein>
<dbReference type="PANTHER" id="PTHR23350">
    <property type="entry name" value="PEROXISOME ASSEMBLY PROTEIN 10"/>
    <property type="match status" value="1"/>
</dbReference>
<evidence type="ECO:0000256" key="5">
    <source>
        <dbReference type="ARBA" id="ARBA00012483"/>
    </source>
</evidence>
<dbReference type="OrthoDB" id="6270329at2759"/>
<dbReference type="InterPro" id="IPR001841">
    <property type="entry name" value="Znf_RING"/>
</dbReference>
<dbReference type="PROSITE" id="PS00518">
    <property type="entry name" value="ZF_RING_1"/>
    <property type="match status" value="1"/>
</dbReference>
<evidence type="ECO:0000256" key="12">
    <source>
        <dbReference type="ARBA" id="ARBA00022786"/>
    </source>
</evidence>
<evidence type="ECO:0000256" key="6">
    <source>
        <dbReference type="ARBA" id="ARBA00022448"/>
    </source>
</evidence>
<keyword evidence="17" id="KW-0576">Peroxisome</keyword>
<keyword evidence="11 18" id="KW-0863">Zinc-finger</keyword>
<dbReference type="SMART" id="SM00184">
    <property type="entry name" value="RING"/>
    <property type="match status" value="1"/>
</dbReference>
<evidence type="ECO:0000256" key="1">
    <source>
        <dbReference type="ARBA" id="ARBA00000900"/>
    </source>
</evidence>
<evidence type="ECO:0000256" key="9">
    <source>
        <dbReference type="ARBA" id="ARBA00022692"/>
    </source>
</evidence>
<keyword evidence="10" id="KW-0479">Metal-binding</keyword>
<accession>A0A5N5T4N7</accession>
<dbReference type="EC" id="2.3.2.27" evidence="5"/>
<evidence type="ECO:0000256" key="14">
    <source>
        <dbReference type="ARBA" id="ARBA00022927"/>
    </source>
</evidence>
<dbReference type="InterPro" id="IPR025654">
    <property type="entry name" value="PEX2/10"/>
</dbReference>
<keyword evidence="6" id="KW-0813">Transport</keyword>
<evidence type="ECO:0000256" key="16">
    <source>
        <dbReference type="ARBA" id="ARBA00023136"/>
    </source>
</evidence>
<organism evidence="21 22">
    <name type="scientific">Armadillidium nasatum</name>
    <dbReference type="NCBI Taxonomy" id="96803"/>
    <lineage>
        <taxon>Eukaryota</taxon>
        <taxon>Metazoa</taxon>
        <taxon>Ecdysozoa</taxon>
        <taxon>Arthropoda</taxon>
        <taxon>Crustacea</taxon>
        <taxon>Multicrustacea</taxon>
        <taxon>Malacostraca</taxon>
        <taxon>Eumalacostraca</taxon>
        <taxon>Peracarida</taxon>
        <taxon>Isopoda</taxon>
        <taxon>Oniscidea</taxon>
        <taxon>Crinocheta</taxon>
        <taxon>Armadillidiidae</taxon>
        <taxon>Armadillidium</taxon>
    </lineage>
</organism>
<dbReference type="Proteomes" id="UP000326759">
    <property type="component" value="Unassembled WGS sequence"/>
</dbReference>
<evidence type="ECO:0000256" key="8">
    <source>
        <dbReference type="ARBA" id="ARBA00022679"/>
    </source>
</evidence>
<dbReference type="GO" id="GO:0008270">
    <property type="term" value="F:zinc ion binding"/>
    <property type="evidence" value="ECO:0007669"/>
    <property type="project" value="UniProtKB-KW"/>
</dbReference>
<evidence type="ECO:0000256" key="10">
    <source>
        <dbReference type="ARBA" id="ARBA00022723"/>
    </source>
</evidence>
<dbReference type="GO" id="GO:0016558">
    <property type="term" value="P:protein import into peroxisome matrix"/>
    <property type="evidence" value="ECO:0007669"/>
    <property type="project" value="InterPro"/>
</dbReference>
<feature type="transmembrane region" description="Helical" evidence="19">
    <location>
        <begin position="171"/>
        <end position="195"/>
    </location>
</feature>
<gene>
    <name evidence="21" type="primary">PEX10</name>
    <name evidence="21" type="ORF">Anas_11911</name>
</gene>
<comment type="catalytic activity">
    <reaction evidence="1">
        <text>S-ubiquitinyl-[E2 ubiquitin-conjugating enzyme]-L-cysteine + [acceptor protein]-L-lysine = [E2 ubiquitin-conjugating enzyme]-L-cysteine + N(6)-ubiquitinyl-[acceptor protein]-L-lysine.</text>
        <dbReference type="EC" id="2.3.2.27"/>
    </reaction>
</comment>
<keyword evidence="16 19" id="KW-0472">Membrane</keyword>
<evidence type="ECO:0000256" key="3">
    <source>
        <dbReference type="ARBA" id="ARBA00004906"/>
    </source>
</evidence>
<keyword evidence="15 19" id="KW-1133">Transmembrane helix</keyword>
<dbReference type="PANTHER" id="PTHR23350:SF0">
    <property type="entry name" value="PEROXISOME BIOGENESIS FACTOR 10"/>
    <property type="match status" value="1"/>
</dbReference>
<comment type="subcellular location">
    <subcellularLocation>
        <location evidence="2">Peroxisome membrane</location>
        <topology evidence="2">Multi-pass membrane protein</topology>
    </subcellularLocation>
</comment>
<dbReference type="EMBL" id="SEYY01010323">
    <property type="protein sequence ID" value="KAB7501524.1"/>
    <property type="molecule type" value="Genomic_DNA"/>
</dbReference>
<dbReference type="CDD" id="cd16527">
    <property type="entry name" value="RING-HC_PEX10"/>
    <property type="match status" value="1"/>
</dbReference>
<keyword evidence="13" id="KW-0862">Zinc</keyword>
<dbReference type="InterPro" id="IPR006845">
    <property type="entry name" value="Pex_N"/>
</dbReference>
<sequence>MEDAGAAEILRATQKDNVFIDEIKSTIADILQKVFVLCEVAYYSCTTLTLRQTLGEEYTGLLMINSKRNLLPSQIARVLMVCLQCIGPSGIRLLINRMDTSLTSGFLSTYLRPKLKEFLLQNISSIKAFPSFLLRLHLAVFYLNGSFYHLSKRLTGIRYVLLRSWFGDKSVAQSFRLLGILLLVNIGVLLCYSFYESLQKQMEKSKDQESDIPVDPSQQCPLCLSKRSNPSITQCGHLFCWKCIHESLMSNSACPLCRHPCTSNQVVPLMNYI</sequence>
<dbReference type="Pfam" id="PF13923">
    <property type="entry name" value="zf-C3HC4_2"/>
    <property type="match status" value="1"/>
</dbReference>
<dbReference type="PROSITE" id="PS50089">
    <property type="entry name" value="ZF_RING_2"/>
    <property type="match status" value="1"/>
</dbReference>
<evidence type="ECO:0000256" key="18">
    <source>
        <dbReference type="PROSITE-ProRule" id="PRU00175"/>
    </source>
</evidence>
<dbReference type="InterPro" id="IPR013083">
    <property type="entry name" value="Znf_RING/FYVE/PHD"/>
</dbReference>
<keyword evidence="14" id="KW-0653">Protein transport</keyword>
<keyword evidence="12" id="KW-0833">Ubl conjugation pathway</keyword>
<evidence type="ECO:0000259" key="20">
    <source>
        <dbReference type="PROSITE" id="PS50089"/>
    </source>
</evidence>
<keyword evidence="8" id="KW-0808">Transferase</keyword>
<keyword evidence="22" id="KW-1185">Reference proteome</keyword>
<evidence type="ECO:0000256" key="4">
    <source>
        <dbReference type="ARBA" id="ARBA00008704"/>
    </source>
</evidence>
<comment type="pathway">
    <text evidence="3">Protein modification; protein ubiquitination.</text>
</comment>
<dbReference type="InterPro" id="IPR017907">
    <property type="entry name" value="Znf_RING_CS"/>
</dbReference>
<evidence type="ECO:0000313" key="21">
    <source>
        <dbReference type="EMBL" id="KAB7501524.1"/>
    </source>
</evidence>
<comment type="similarity">
    <text evidence="4">Belongs to the pex2/pex10/pex12 family.</text>
</comment>
<evidence type="ECO:0000256" key="7">
    <source>
        <dbReference type="ARBA" id="ARBA00022593"/>
    </source>
</evidence>
<evidence type="ECO:0000256" key="11">
    <source>
        <dbReference type="ARBA" id="ARBA00022771"/>
    </source>
</evidence>
<evidence type="ECO:0000256" key="15">
    <source>
        <dbReference type="ARBA" id="ARBA00022989"/>
    </source>
</evidence>
<evidence type="ECO:0000256" key="13">
    <source>
        <dbReference type="ARBA" id="ARBA00022833"/>
    </source>
</evidence>
<comment type="caution">
    <text evidence="21">The sequence shown here is derived from an EMBL/GenBank/DDBJ whole genome shotgun (WGS) entry which is preliminary data.</text>
</comment>
<dbReference type="Gene3D" id="3.30.40.10">
    <property type="entry name" value="Zinc/RING finger domain, C3HC4 (zinc finger)"/>
    <property type="match status" value="1"/>
</dbReference>
<evidence type="ECO:0000256" key="19">
    <source>
        <dbReference type="SAM" id="Phobius"/>
    </source>
</evidence>
<dbReference type="AlphaFoldDB" id="A0A5N5T4N7"/>
<dbReference type="GO" id="GO:0061630">
    <property type="term" value="F:ubiquitin protein ligase activity"/>
    <property type="evidence" value="ECO:0007669"/>
    <property type="project" value="UniProtKB-EC"/>
</dbReference>
<reference evidence="21 22" key="1">
    <citation type="journal article" date="2019" name="PLoS Biol.">
        <title>Sex chromosomes control vertical transmission of feminizing Wolbachia symbionts in an isopod.</title>
        <authorList>
            <person name="Becking T."/>
            <person name="Chebbi M.A."/>
            <person name="Giraud I."/>
            <person name="Moumen B."/>
            <person name="Laverre T."/>
            <person name="Caubet Y."/>
            <person name="Peccoud J."/>
            <person name="Gilbert C."/>
            <person name="Cordaux R."/>
        </authorList>
    </citation>
    <scope>NUCLEOTIDE SEQUENCE [LARGE SCALE GENOMIC DNA]</scope>
    <source>
        <strain evidence="21">ANa2</strain>
        <tissue evidence="21">Whole body excluding digestive tract and cuticle</tissue>
    </source>
</reference>
<dbReference type="GO" id="GO:0005778">
    <property type="term" value="C:peroxisomal membrane"/>
    <property type="evidence" value="ECO:0007669"/>
    <property type="project" value="UniProtKB-SubCell"/>
</dbReference>
<evidence type="ECO:0000256" key="17">
    <source>
        <dbReference type="ARBA" id="ARBA00023140"/>
    </source>
</evidence>